<reference evidence="1 2" key="1">
    <citation type="journal article" date="2015" name="Environ. Microbiol.">
        <title>Novel viral genomes identified from six metagenomes reveal wide distribution of archaeal viruses and high viral diversity in terrestrial hot springs.</title>
        <authorList>
            <person name="Gudbergsdottir S.R."/>
            <person name="Menzel P."/>
            <person name="Krogh A."/>
            <person name="Young M."/>
            <person name="Peng X."/>
        </authorList>
    </citation>
    <scope>NUCLEOTIDE SEQUENCE [LARGE SCALE GENOMIC DNA]</scope>
    <source>
        <strain evidence="1 2">ABV2</strain>
    </source>
</reference>
<organism evidence="1 2">
    <name type="scientific">Acidianus bottle-shaped virus 2 strain ABV2</name>
    <dbReference type="NCBI Taxonomy" id="1732173"/>
    <lineage>
        <taxon>Viruses</taxon>
        <taxon>Viruses incertae sedis</taxon>
        <taxon>Ampullaviridae</taxon>
        <taxon>Bottigliavirus</taxon>
        <taxon>Bottigliavirus puteoliense</taxon>
        <taxon>Bottigliavirus ABV2</taxon>
    </lineage>
</organism>
<dbReference type="RefSeq" id="YP_009211294.1">
    <property type="nucleotide sequence ID" value="NC_028938.1"/>
</dbReference>
<protein>
    <submittedName>
        <fullName evidence="1">Uncharacterized protein</fullName>
    </submittedName>
</protein>
<evidence type="ECO:0000313" key="2">
    <source>
        <dbReference type="Proteomes" id="UP000202536"/>
    </source>
</evidence>
<dbReference type="KEGG" id="vg:26637862"/>
<dbReference type="OrthoDB" id="37674at10239"/>
<accession>A0A0N7FYW7</accession>
<keyword evidence="2" id="KW-1185">Reference proteome</keyword>
<dbReference type="Proteomes" id="UP000202536">
    <property type="component" value="Segment"/>
</dbReference>
<sequence>MAQFLGLGDVVGNLLYEVIMILYKVGKFITFNILDGLGDFMEVALEYLVKFVYQIAKWIHR</sequence>
<name>A0A0N7FYW7_9VIRU</name>
<evidence type="ECO:0000313" key="1">
    <source>
        <dbReference type="EMBL" id="ALG96772.1"/>
    </source>
</evidence>
<dbReference type="GeneID" id="26637862"/>
<dbReference type="EMBL" id="KP282673">
    <property type="protein sequence ID" value="ALG96772.1"/>
    <property type="molecule type" value="Genomic_DNA"/>
</dbReference>
<proteinExistence type="predicted"/>